<evidence type="ECO:0000256" key="9">
    <source>
        <dbReference type="ARBA" id="ARBA00023136"/>
    </source>
</evidence>
<evidence type="ECO:0000313" key="14">
    <source>
        <dbReference type="EMBL" id="BCB78917.1"/>
    </source>
</evidence>
<evidence type="ECO:0000256" key="2">
    <source>
        <dbReference type="ARBA" id="ARBA00022692"/>
    </source>
</evidence>
<dbReference type="PANTHER" id="PTHR24093:SF513">
    <property type="entry name" value="CATION-TRANSPORTING ATPASE I-RELATED"/>
    <property type="match status" value="1"/>
</dbReference>
<evidence type="ECO:0000259" key="13">
    <source>
        <dbReference type="SMART" id="SM00831"/>
    </source>
</evidence>
<keyword evidence="5" id="KW-0067">ATP-binding</keyword>
<feature type="compositionally biased region" description="Low complexity" evidence="11">
    <location>
        <begin position="1081"/>
        <end position="1099"/>
    </location>
</feature>
<dbReference type="PRINTS" id="PR00120">
    <property type="entry name" value="HATPASE"/>
</dbReference>
<comment type="subcellular location">
    <subcellularLocation>
        <location evidence="1">Cell membrane</location>
        <topology evidence="1">Multi-pass membrane protein</topology>
    </subcellularLocation>
</comment>
<reference evidence="14 15" key="1">
    <citation type="submission" date="2020-03" db="EMBL/GenBank/DDBJ databases">
        <title>Whole genome shotgun sequence of Phytohabitans flavus NBRC 107702.</title>
        <authorList>
            <person name="Komaki H."/>
            <person name="Tamura T."/>
        </authorList>
    </citation>
    <scope>NUCLEOTIDE SEQUENCE [LARGE SCALE GENOMIC DNA]</scope>
    <source>
        <strain evidence="14 15">NBRC 107702</strain>
    </source>
</reference>
<protein>
    <recommendedName>
        <fullName evidence="13">Cation-transporting P-type ATPase N-terminal domain-containing protein</fullName>
    </recommendedName>
</protein>
<evidence type="ECO:0000256" key="5">
    <source>
        <dbReference type="ARBA" id="ARBA00022840"/>
    </source>
</evidence>
<keyword evidence="6" id="KW-0460">Magnesium</keyword>
<keyword evidence="3" id="KW-0479">Metal-binding</keyword>
<evidence type="ECO:0000256" key="3">
    <source>
        <dbReference type="ARBA" id="ARBA00022723"/>
    </source>
</evidence>
<keyword evidence="2 12" id="KW-0812">Transmembrane</keyword>
<dbReference type="Gene3D" id="3.40.50.1000">
    <property type="entry name" value="HAD superfamily/HAD-like"/>
    <property type="match status" value="2"/>
</dbReference>
<reference evidence="14 15" key="2">
    <citation type="submission" date="2020-03" db="EMBL/GenBank/DDBJ databases">
        <authorList>
            <person name="Ichikawa N."/>
            <person name="Kimura A."/>
            <person name="Kitahashi Y."/>
            <person name="Uohara A."/>
        </authorList>
    </citation>
    <scope>NUCLEOTIDE SEQUENCE [LARGE SCALE GENOMIC DNA]</scope>
    <source>
        <strain evidence="14 15">NBRC 107702</strain>
    </source>
</reference>
<dbReference type="GO" id="GO:0005886">
    <property type="term" value="C:plasma membrane"/>
    <property type="evidence" value="ECO:0007669"/>
    <property type="project" value="UniProtKB-SubCell"/>
</dbReference>
<evidence type="ECO:0000256" key="10">
    <source>
        <dbReference type="ARBA" id="ARBA00049360"/>
    </source>
</evidence>
<organism evidence="14 15">
    <name type="scientific">Phytohabitans flavus</name>
    <dbReference type="NCBI Taxonomy" id="1076124"/>
    <lineage>
        <taxon>Bacteria</taxon>
        <taxon>Bacillati</taxon>
        <taxon>Actinomycetota</taxon>
        <taxon>Actinomycetes</taxon>
        <taxon>Micromonosporales</taxon>
        <taxon>Micromonosporaceae</taxon>
    </lineage>
</organism>
<dbReference type="InterPro" id="IPR059000">
    <property type="entry name" value="ATPase_P-type_domA"/>
</dbReference>
<dbReference type="InterPro" id="IPR006068">
    <property type="entry name" value="ATPase_P-typ_cation-transptr_C"/>
</dbReference>
<dbReference type="InterPro" id="IPR036412">
    <property type="entry name" value="HAD-like_sf"/>
</dbReference>
<dbReference type="PROSITE" id="PS00154">
    <property type="entry name" value="ATPASE_E1_E2"/>
    <property type="match status" value="1"/>
</dbReference>
<dbReference type="GO" id="GO:0005524">
    <property type="term" value="F:ATP binding"/>
    <property type="evidence" value="ECO:0007669"/>
    <property type="project" value="UniProtKB-KW"/>
</dbReference>
<comment type="catalytic activity">
    <reaction evidence="10">
        <text>ATP + H2O = ADP + phosphate + H(+)</text>
        <dbReference type="Rhea" id="RHEA:13065"/>
        <dbReference type="ChEBI" id="CHEBI:15377"/>
        <dbReference type="ChEBI" id="CHEBI:15378"/>
        <dbReference type="ChEBI" id="CHEBI:30616"/>
        <dbReference type="ChEBI" id="CHEBI:43474"/>
        <dbReference type="ChEBI" id="CHEBI:456216"/>
    </reaction>
</comment>
<dbReference type="Pfam" id="PF00689">
    <property type="entry name" value="Cation_ATPase_C"/>
    <property type="match status" value="1"/>
</dbReference>
<keyword evidence="9 12" id="KW-0472">Membrane</keyword>
<dbReference type="InterPro" id="IPR023298">
    <property type="entry name" value="ATPase_P-typ_TM_dom_sf"/>
</dbReference>
<feature type="region of interest" description="Disordered" evidence="11">
    <location>
        <begin position="558"/>
        <end position="582"/>
    </location>
</feature>
<dbReference type="RefSeq" id="WP_173038692.1">
    <property type="nucleotide sequence ID" value="NZ_AP022870.1"/>
</dbReference>
<dbReference type="NCBIfam" id="TIGR01494">
    <property type="entry name" value="ATPase_P-type"/>
    <property type="match status" value="2"/>
</dbReference>
<dbReference type="Gene3D" id="3.40.1110.10">
    <property type="entry name" value="Calcium-transporting ATPase, cytoplasmic domain N"/>
    <property type="match status" value="1"/>
</dbReference>
<keyword evidence="8 12" id="KW-1133">Transmembrane helix</keyword>
<dbReference type="SUPFAM" id="SSF81660">
    <property type="entry name" value="Metal cation-transporting ATPase, ATP-binding domain N"/>
    <property type="match status" value="1"/>
</dbReference>
<evidence type="ECO:0000256" key="1">
    <source>
        <dbReference type="ARBA" id="ARBA00004651"/>
    </source>
</evidence>
<evidence type="ECO:0000256" key="4">
    <source>
        <dbReference type="ARBA" id="ARBA00022741"/>
    </source>
</evidence>
<dbReference type="InterPro" id="IPR044492">
    <property type="entry name" value="P_typ_ATPase_HD_dom"/>
</dbReference>
<feature type="region of interest" description="Disordered" evidence="11">
    <location>
        <begin position="214"/>
        <end position="239"/>
    </location>
</feature>
<dbReference type="SUPFAM" id="SSF81665">
    <property type="entry name" value="Calcium ATPase, transmembrane domain M"/>
    <property type="match status" value="1"/>
</dbReference>
<dbReference type="PRINTS" id="PR00119">
    <property type="entry name" value="CATATPASE"/>
</dbReference>
<dbReference type="SMART" id="SM00831">
    <property type="entry name" value="Cation_ATPase_N"/>
    <property type="match status" value="1"/>
</dbReference>
<evidence type="ECO:0000256" key="12">
    <source>
        <dbReference type="SAM" id="Phobius"/>
    </source>
</evidence>
<proteinExistence type="predicted"/>
<dbReference type="Proteomes" id="UP000502508">
    <property type="component" value="Chromosome"/>
</dbReference>
<dbReference type="PANTHER" id="PTHR24093">
    <property type="entry name" value="CATION TRANSPORTING ATPASE"/>
    <property type="match status" value="1"/>
</dbReference>
<feature type="compositionally biased region" description="Basic and acidic residues" evidence="11">
    <location>
        <begin position="218"/>
        <end position="232"/>
    </location>
</feature>
<dbReference type="KEGG" id="pfla:Pflav_053270"/>
<dbReference type="InterPro" id="IPR023299">
    <property type="entry name" value="ATPase_P-typ_cyto_dom_N"/>
</dbReference>
<feature type="compositionally biased region" description="Low complexity" evidence="11">
    <location>
        <begin position="1052"/>
        <end position="1064"/>
    </location>
</feature>
<accession>A0A6F8XYN5</accession>
<name>A0A6F8XYN5_9ACTN</name>
<dbReference type="SUPFAM" id="SSF56784">
    <property type="entry name" value="HAD-like"/>
    <property type="match status" value="1"/>
</dbReference>
<dbReference type="SFLD" id="SFLDS00003">
    <property type="entry name" value="Haloacid_Dehalogenase"/>
    <property type="match status" value="1"/>
</dbReference>
<dbReference type="InterPro" id="IPR008250">
    <property type="entry name" value="ATPase_P-typ_transduc_dom_A_sf"/>
</dbReference>
<evidence type="ECO:0000313" key="15">
    <source>
        <dbReference type="Proteomes" id="UP000502508"/>
    </source>
</evidence>
<feature type="compositionally biased region" description="Basic and acidic residues" evidence="11">
    <location>
        <begin position="1068"/>
        <end position="1080"/>
    </location>
</feature>
<dbReference type="InterPro" id="IPR004014">
    <property type="entry name" value="ATPase_P-typ_cation-transptr_N"/>
</dbReference>
<keyword evidence="4" id="KW-0547">Nucleotide-binding</keyword>
<dbReference type="SUPFAM" id="SSF81653">
    <property type="entry name" value="Calcium ATPase, transduction domain A"/>
    <property type="match status" value="1"/>
</dbReference>
<dbReference type="InterPro" id="IPR001757">
    <property type="entry name" value="P_typ_ATPase"/>
</dbReference>
<feature type="transmembrane region" description="Helical" evidence="12">
    <location>
        <begin position="955"/>
        <end position="972"/>
    </location>
</feature>
<dbReference type="GO" id="GO:0005388">
    <property type="term" value="F:P-type calcium transporter activity"/>
    <property type="evidence" value="ECO:0007669"/>
    <property type="project" value="TreeGrafter"/>
</dbReference>
<feature type="transmembrane region" description="Helical" evidence="12">
    <location>
        <begin position="1012"/>
        <end position="1031"/>
    </location>
</feature>
<feature type="domain" description="Cation-transporting P-type ATPase N-terminal" evidence="13">
    <location>
        <begin position="197"/>
        <end position="267"/>
    </location>
</feature>
<dbReference type="InterPro" id="IPR023214">
    <property type="entry name" value="HAD_sf"/>
</dbReference>
<dbReference type="GO" id="GO:0016887">
    <property type="term" value="F:ATP hydrolysis activity"/>
    <property type="evidence" value="ECO:0007669"/>
    <property type="project" value="InterPro"/>
</dbReference>
<gene>
    <name evidence="14" type="ORF">Pflav_053270</name>
</gene>
<dbReference type="Pfam" id="PF00122">
    <property type="entry name" value="E1-E2_ATPase"/>
    <property type="match status" value="1"/>
</dbReference>
<evidence type="ECO:0000256" key="11">
    <source>
        <dbReference type="SAM" id="MobiDB-lite"/>
    </source>
</evidence>
<dbReference type="GO" id="GO:0046872">
    <property type="term" value="F:metal ion binding"/>
    <property type="evidence" value="ECO:0007669"/>
    <property type="project" value="UniProtKB-KW"/>
</dbReference>
<dbReference type="SFLD" id="SFLDF00027">
    <property type="entry name" value="p-type_atpase"/>
    <property type="match status" value="1"/>
</dbReference>
<evidence type="ECO:0000256" key="7">
    <source>
        <dbReference type="ARBA" id="ARBA00022967"/>
    </source>
</evidence>
<dbReference type="SFLD" id="SFLDG00002">
    <property type="entry name" value="C1.7:_P-type_atpase_like"/>
    <property type="match status" value="1"/>
</dbReference>
<dbReference type="Gene3D" id="2.70.150.10">
    <property type="entry name" value="Calcium-transporting ATPase, cytoplasmic transduction domain A"/>
    <property type="match status" value="1"/>
</dbReference>
<evidence type="ECO:0000256" key="8">
    <source>
        <dbReference type="ARBA" id="ARBA00022989"/>
    </source>
</evidence>
<dbReference type="EMBL" id="AP022870">
    <property type="protein sequence ID" value="BCB78917.1"/>
    <property type="molecule type" value="Genomic_DNA"/>
</dbReference>
<dbReference type="Pfam" id="PF13246">
    <property type="entry name" value="Cation_ATPase"/>
    <property type="match status" value="1"/>
</dbReference>
<dbReference type="InterPro" id="IPR018303">
    <property type="entry name" value="ATPase_P-typ_P_site"/>
</dbReference>
<sequence length="1099" mass="112262">MTLFHHDRAVADVRLVTELDPYAEAMVSAAAGVGDVYVAGISSRLDRRLKVTGALPGGVHLTASLRQLERDGKGVVLVAGHGRSAHAAADVGIAVIGRGPVTPARRGLGHLVCGPSLADVVQLLSAVPAARQAAASGARIAVYESVAATVLGLAGPMGARNALIASNVAALGGIALGVWHADPVVRMRPPRPVDRNPWHAIPVREVLARLRSSPRGLGKKEAAERQPDRAEVEPDTPGLGRAVAEELANPLTPALAAGAGLSAAVGSTLDAALIAGVVLINSIVGGVQRLGADRAVRQLARHASVPVPLLRDGERVTVPIEEVVPGDVVELRAGDAVPADCRIVEAVGLEMDEANLTGESLPVTKTAQPSAARVPADRVSMVYEGTAVAAGHGLAIVVAAGPDTEARRAESLAHPPRPGAVQDRLGQLTRQALPLSVGAGILLLLANLLRGQPMSQALSPAISLAVAAVPEGLPSVATVAQLAAARRLSRRGVLVRNPGTLESLGRVQTLCFDKTGTLTEGRLQLRVVTDGADEGDPDALPQGLRGVLAAALRATPAHRTGKRLPHPTDRAVAGGGQESGVTVHDGLSGWDRQQELPFEPRRGLHAVTGTTGNGQVVSVKGAPEIVVGRCTSRLVGGTVEPLDDEARQELTQAAGRLARRGYRVLAVAENSVPDDYTLDEERLGELRFLGFVGIADRVRPAAAEAVAKLLRAGVRVVMVTGDHPSTAESVADELGLLNGGRVLSGEDIDGMDDDELTEILPHVTVFARTAPAQKVRLVRLLRRAGQIVAVTGDGANDAPAIRAANVGVALGSRATPAARDAADVVVTDDRIETVVDAVVEGRILWSSVRDALALLLGGNLGEVGFTVGAGILGGPGLNTRQLLLVNMLTDVVPALALAARPPAGATAEALLAEGPDASLGPALNRDIRQRAVITAAATAVAWTLARFTGPLMNTSTVALVAMVGAQLGQTIVAGRLDKVVATACVASLLLLAAAVQIPGLSQLLGSSPLGPGGWGIALGTTVAAAVIAWWLSSRPKPAGPPAGTGDGPPPASDDGPAPAAEEGAQPVSEERPQPASDERVPAASGGRPPAGRPPLRAVA</sequence>
<dbReference type="AlphaFoldDB" id="A0A6F8XYN5"/>
<dbReference type="Gene3D" id="1.20.1110.10">
    <property type="entry name" value="Calcium-transporting ATPase, transmembrane domain"/>
    <property type="match status" value="2"/>
</dbReference>
<feature type="region of interest" description="Disordered" evidence="11">
    <location>
        <begin position="1037"/>
        <end position="1099"/>
    </location>
</feature>
<evidence type="ECO:0000256" key="6">
    <source>
        <dbReference type="ARBA" id="ARBA00022842"/>
    </source>
</evidence>
<feature type="transmembrane region" description="Helical" evidence="12">
    <location>
        <begin position="979"/>
        <end position="1000"/>
    </location>
</feature>
<keyword evidence="7" id="KW-1278">Translocase</keyword>
<keyword evidence="15" id="KW-1185">Reference proteome</keyword>